<dbReference type="PANTHER" id="PTHR11695:SF294">
    <property type="entry name" value="RETICULON-4-INTERACTING PROTEIN 1, MITOCHONDRIAL"/>
    <property type="match status" value="1"/>
</dbReference>
<evidence type="ECO:0000313" key="3">
    <source>
        <dbReference type="Proteomes" id="UP000433071"/>
    </source>
</evidence>
<dbReference type="SUPFAM" id="SSF50129">
    <property type="entry name" value="GroES-like"/>
    <property type="match status" value="1"/>
</dbReference>
<dbReference type="InterPro" id="IPR050700">
    <property type="entry name" value="YIM1/Zinc_Alcohol_DH_Fams"/>
</dbReference>
<feature type="domain" description="Enoyl reductase (ER)" evidence="1">
    <location>
        <begin position="11"/>
        <end position="324"/>
    </location>
</feature>
<dbReference type="GO" id="GO:0016491">
    <property type="term" value="F:oxidoreductase activity"/>
    <property type="evidence" value="ECO:0007669"/>
    <property type="project" value="InterPro"/>
</dbReference>
<dbReference type="InterPro" id="IPR020843">
    <property type="entry name" value="ER"/>
</dbReference>
<reference evidence="2 3" key="1">
    <citation type="submission" date="2019-11" db="EMBL/GenBank/DDBJ databases">
        <title>Agromyces kandeliae sp. nov., isolated from mangrove soil.</title>
        <authorList>
            <person name="Wang R."/>
        </authorList>
    </citation>
    <scope>NUCLEOTIDE SEQUENCE [LARGE SCALE GENOMIC DNA]</scope>
    <source>
        <strain evidence="2 3">JCM 11433</strain>
    </source>
</reference>
<dbReference type="SMART" id="SM00829">
    <property type="entry name" value="PKS_ER"/>
    <property type="match status" value="1"/>
</dbReference>
<dbReference type="PANTHER" id="PTHR11695">
    <property type="entry name" value="ALCOHOL DEHYDROGENASE RELATED"/>
    <property type="match status" value="1"/>
</dbReference>
<dbReference type="OrthoDB" id="9790818at2"/>
<dbReference type="Pfam" id="PF13602">
    <property type="entry name" value="ADH_zinc_N_2"/>
    <property type="match status" value="1"/>
</dbReference>
<proteinExistence type="predicted"/>
<evidence type="ECO:0000313" key="2">
    <source>
        <dbReference type="EMBL" id="MTH68418.1"/>
    </source>
</evidence>
<dbReference type="Gene3D" id="3.40.50.720">
    <property type="entry name" value="NAD(P)-binding Rossmann-like Domain"/>
    <property type="match status" value="1"/>
</dbReference>
<dbReference type="Gene3D" id="3.90.180.10">
    <property type="entry name" value="Medium-chain alcohol dehydrogenases, catalytic domain"/>
    <property type="match status" value="1"/>
</dbReference>
<dbReference type="Proteomes" id="UP000433071">
    <property type="component" value="Unassembled WGS sequence"/>
</dbReference>
<dbReference type="EMBL" id="WMLB01000022">
    <property type="protein sequence ID" value="MTH68418.1"/>
    <property type="molecule type" value="Genomic_DNA"/>
</dbReference>
<protein>
    <submittedName>
        <fullName evidence="2">Zinc-binding dehydrogenase</fullName>
    </submittedName>
</protein>
<organism evidence="2 3">
    <name type="scientific">Agromyces bracchium</name>
    <dbReference type="NCBI Taxonomy" id="88376"/>
    <lineage>
        <taxon>Bacteria</taxon>
        <taxon>Bacillati</taxon>
        <taxon>Actinomycetota</taxon>
        <taxon>Actinomycetes</taxon>
        <taxon>Micrococcales</taxon>
        <taxon>Microbacteriaceae</taxon>
        <taxon>Agromyces</taxon>
    </lineage>
</organism>
<dbReference type="SUPFAM" id="SSF51735">
    <property type="entry name" value="NAD(P)-binding Rossmann-fold domains"/>
    <property type="match status" value="1"/>
</dbReference>
<dbReference type="InterPro" id="IPR011032">
    <property type="entry name" value="GroES-like_sf"/>
</dbReference>
<keyword evidence="3" id="KW-1185">Reference proteome</keyword>
<dbReference type="InterPro" id="IPR036291">
    <property type="entry name" value="NAD(P)-bd_dom_sf"/>
</dbReference>
<accession>A0A6I3M6P2</accession>
<dbReference type="RefSeq" id="WP_155051491.1">
    <property type="nucleotide sequence ID" value="NZ_BAAAIB010000007.1"/>
</dbReference>
<dbReference type="AlphaFoldDB" id="A0A6I3M6P2"/>
<dbReference type="CDD" id="cd08267">
    <property type="entry name" value="MDR1"/>
    <property type="match status" value="1"/>
</dbReference>
<dbReference type="InterPro" id="IPR013154">
    <property type="entry name" value="ADH-like_N"/>
</dbReference>
<name>A0A6I3M6P2_9MICO</name>
<sequence length="333" mass="34196">MMRIAAYHRYGAPEVVGVEECERPEPGPGEVRVRVHAASVGAADAAGRSGSPWFARLAFGLRRPRNAVLGSDFAGVVDAVGAGVTRFAVGDRVFGATGADGGAHAEAVVVREDGAVVPLPDGVSVEAAVAICDGAMTALPFLRDGGRVGAGSRVLVNGASGAVGAAAVQLAVRLGAEVTAVCGPAHVELVAGLGATRVIDYTHEDPIRHGAPGAPFDVVFDAVGKSTFRRARAVLAPGGRYLTTVPSWAIMAQQLTSRIGRRRAVIMFTGLRSVEAKRPDLEELAALAASGAFAPVIERVVPLDAIAEAHRLVDTGHKAGTVVVTPVPEYQEA</sequence>
<comment type="caution">
    <text evidence="2">The sequence shown here is derived from an EMBL/GenBank/DDBJ whole genome shotgun (WGS) entry which is preliminary data.</text>
</comment>
<gene>
    <name evidence="2" type="ORF">GJ743_08555</name>
</gene>
<dbReference type="Pfam" id="PF08240">
    <property type="entry name" value="ADH_N"/>
    <property type="match status" value="1"/>
</dbReference>
<evidence type="ECO:0000259" key="1">
    <source>
        <dbReference type="SMART" id="SM00829"/>
    </source>
</evidence>